<protein>
    <submittedName>
        <fullName evidence="8">DUF4011 domain-containing protein</fullName>
    </submittedName>
</protein>
<feature type="domain" description="DNA2/NAM7 helicase-like C-terminal" evidence="6">
    <location>
        <begin position="1178"/>
        <end position="1388"/>
    </location>
</feature>
<dbReference type="CDD" id="cd18808">
    <property type="entry name" value="SF1_C_Upf1"/>
    <property type="match status" value="1"/>
</dbReference>
<dbReference type="InterPro" id="IPR049468">
    <property type="entry name" value="Restrct_endonuc-II-like_dom"/>
</dbReference>
<keyword evidence="1" id="KW-0547">Nucleotide-binding</keyword>
<evidence type="ECO:0000259" key="7">
    <source>
        <dbReference type="Pfam" id="PF18741"/>
    </source>
</evidence>
<feature type="region of interest" description="Disordered" evidence="5">
    <location>
        <begin position="535"/>
        <end position="572"/>
    </location>
</feature>
<dbReference type="Gene3D" id="3.40.50.300">
    <property type="entry name" value="P-loop containing nucleotide triphosphate hydrolases"/>
    <property type="match status" value="2"/>
</dbReference>
<dbReference type="RefSeq" id="WP_268917954.1">
    <property type="nucleotide sequence ID" value="NZ_CP124548.1"/>
</dbReference>
<feature type="compositionally biased region" description="Basic and acidic residues" evidence="5">
    <location>
        <begin position="1164"/>
        <end position="1175"/>
    </location>
</feature>
<dbReference type="InterPro" id="IPR050534">
    <property type="entry name" value="Coronavir_polyprotein_1ab"/>
</dbReference>
<comment type="caution">
    <text evidence="8">The sequence shown here is derived from an EMBL/GenBank/DDBJ whole genome shotgun (WGS) entry which is preliminary data.</text>
</comment>
<dbReference type="PANTHER" id="PTHR43788:SF8">
    <property type="entry name" value="DNA-BINDING PROTEIN SMUBP-2"/>
    <property type="match status" value="1"/>
</dbReference>
<evidence type="ECO:0000256" key="5">
    <source>
        <dbReference type="SAM" id="MobiDB-lite"/>
    </source>
</evidence>
<dbReference type="InterPro" id="IPR041679">
    <property type="entry name" value="DNA2/NAM7-like_C"/>
</dbReference>
<evidence type="ECO:0000256" key="1">
    <source>
        <dbReference type="ARBA" id="ARBA00022741"/>
    </source>
</evidence>
<evidence type="ECO:0000256" key="4">
    <source>
        <dbReference type="ARBA" id="ARBA00022840"/>
    </source>
</evidence>
<dbReference type="EMBL" id="JAPTMY010000025">
    <property type="protein sequence ID" value="MCZ0858589.1"/>
    <property type="molecule type" value="Genomic_DNA"/>
</dbReference>
<evidence type="ECO:0000313" key="9">
    <source>
        <dbReference type="Proteomes" id="UP001072034"/>
    </source>
</evidence>
<feature type="region of interest" description="Disordered" evidence="5">
    <location>
        <begin position="185"/>
        <end position="227"/>
    </location>
</feature>
<feature type="domain" description="Restriction endonuclease type II-like" evidence="7">
    <location>
        <begin position="1436"/>
        <end position="1539"/>
    </location>
</feature>
<dbReference type="InterPro" id="IPR025103">
    <property type="entry name" value="DUF4011"/>
</dbReference>
<organism evidence="8 9">
    <name type="scientific">Actinomyces israelii</name>
    <dbReference type="NCBI Taxonomy" id="1659"/>
    <lineage>
        <taxon>Bacteria</taxon>
        <taxon>Bacillati</taxon>
        <taxon>Actinomycetota</taxon>
        <taxon>Actinomycetes</taxon>
        <taxon>Actinomycetales</taxon>
        <taxon>Actinomycetaceae</taxon>
        <taxon>Actinomyces</taxon>
    </lineage>
</organism>
<dbReference type="Pfam" id="PF13087">
    <property type="entry name" value="AAA_12"/>
    <property type="match status" value="1"/>
</dbReference>
<accession>A0ABT4IB47</accession>
<evidence type="ECO:0000259" key="6">
    <source>
        <dbReference type="Pfam" id="PF13087"/>
    </source>
</evidence>
<feature type="compositionally biased region" description="Polar residues" evidence="5">
    <location>
        <begin position="216"/>
        <end position="227"/>
    </location>
</feature>
<gene>
    <name evidence="8" type="ORF">OHJ16_11100</name>
</gene>
<evidence type="ECO:0000256" key="2">
    <source>
        <dbReference type="ARBA" id="ARBA00022801"/>
    </source>
</evidence>
<dbReference type="Proteomes" id="UP001072034">
    <property type="component" value="Unassembled WGS sequence"/>
</dbReference>
<feature type="region of interest" description="Disordered" evidence="5">
    <location>
        <begin position="1149"/>
        <end position="1175"/>
    </location>
</feature>
<name>A0ABT4IB47_9ACTO</name>
<dbReference type="InterPro" id="IPR047187">
    <property type="entry name" value="SF1_C_Upf1"/>
</dbReference>
<keyword evidence="3" id="KW-0347">Helicase</keyword>
<reference evidence="8" key="1">
    <citation type="submission" date="2022-10" db="EMBL/GenBank/DDBJ databases">
        <title>Genome sequence of Actinomyces israelii ATCC 10048.</title>
        <authorList>
            <person name="Watt R.M."/>
            <person name="Tong W.M."/>
        </authorList>
    </citation>
    <scope>NUCLEOTIDE SEQUENCE</scope>
    <source>
        <strain evidence="8">ATCC 10048</strain>
    </source>
</reference>
<keyword evidence="4" id="KW-0067">ATP-binding</keyword>
<keyword evidence="2" id="KW-0378">Hydrolase</keyword>
<evidence type="ECO:0000256" key="3">
    <source>
        <dbReference type="ARBA" id="ARBA00022806"/>
    </source>
</evidence>
<feature type="region of interest" description="Disordered" evidence="5">
    <location>
        <begin position="1543"/>
        <end position="1573"/>
    </location>
</feature>
<dbReference type="SUPFAM" id="SSF52540">
    <property type="entry name" value="P-loop containing nucleoside triphosphate hydrolases"/>
    <property type="match status" value="1"/>
</dbReference>
<dbReference type="InterPro" id="IPR011335">
    <property type="entry name" value="Restrct_endonuc-II-like"/>
</dbReference>
<dbReference type="InterPro" id="IPR027417">
    <property type="entry name" value="P-loop_NTPase"/>
</dbReference>
<dbReference type="Pfam" id="PF18741">
    <property type="entry name" value="MTES_1575"/>
    <property type="match status" value="1"/>
</dbReference>
<dbReference type="SUPFAM" id="SSF52980">
    <property type="entry name" value="Restriction endonuclease-like"/>
    <property type="match status" value="1"/>
</dbReference>
<dbReference type="Pfam" id="PF13195">
    <property type="entry name" value="DUF4011"/>
    <property type="match status" value="1"/>
</dbReference>
<evidence type="ECO:0000313" key="8">
    <source>
        <dbReference type="EMBL" id="MCZ0858589.1"/>
    </source>
</evidence>
<keyword evidence="9" id="KW-1185">Reference proteome</keyword>
<sequence length="1759" mass="189866">MKLNNRDLVLRGFLRILPTHLERYLRAALGDRCTLDTLRPLLAGDGPVPEFPDLANLPTQIRILTARDEGGRYRLDLPPGLGDRLGEVGRLRDELVRGGDFDADRTLAALAAAGEVLGLIGAEPGQAEIRELIAAIDGGQGAGRTPLDAVGVEVACVPVVSYAHAVAGAAPEVSIRLSLLGHAPSPGAHASGPGGGAFSPDASGDDGQQRKILSSGARSGQEPPSGTLEVTLTIIEDDGGREVAEPWRLTWDTSHPVLTDTRALALDRGSLLQVSQPGSAHVRVELRAADGSQSVRRLPGLTVLPPRQWRLAGGGRWAGAALATFVQPDQTAVGDLATEARRLAPHDEGVAPTPDALAMAACAALRDRRLMIRAASGPWQAGSHPIRTAAGLLEACTGTVLDVAILLAGVLERLGVAPVILLAPRAVFLGYRRDHETHEGHEGHEGTDGGSHVSAQEAADLIRRGVMGMIDPDLAVGAAVAVLHELPDTVRSVALETLPDLTLAVPVDVARADGAAPQPLLDRDDDDVVVELVAPARPEARDGGGPAAPDADRPSADGESAPPAAEALPAPPAVEEWKRNLLDLSRRNPLINRPLRDVVELMVEPDLLGRLEDIVNAGDLVTLRPDPYSAADAEERAALLTEQREVHVNLSGKECAQRLRAMAASARTTLVETGANNLYLTIGSLTWCIDGYWVRSPLILIPVNLEQADEETYGIVLDEAEASTPNHSLLARFKADTGIDLVELRAPVRDGHGIDIKATLESLRHRLRASGRRGVVVEPSVCLGMFRFSTYRMRQDLEEDWPTITSNPLVGHLLKAPGSIFVEPARDEPVGDNDEVAQNLPLVADSDQARVVADAMAGRSLVVEGPPGTGKSQTVANLIFRALAMGKTVMFAAEKATTLDVVARRLRDEAGIGDLLLNLHDNSMKPAEIYRDLRRALDLRAPGPDAAADDPDALRRELSGLRTRLGEYREGLHAPRDGFSYYRARRALIQARDAESDQGEVERARSAFEARARETGLDAFDPAVHARLLADYRRTQERLRKALTPELLDVVLSRRDRILREAGPRTEELRRELNRRRGTLNVRGLIDSYWDLVVAITPCLLVSPDSAARFFPSDRRYVDVVVFDEASQITVAGAVGAMGRGQSVVVVGDPKQMPPAPVPGASRSGEDLEGADRRESGSILDRCLSGGVPSRRLTWHYRSRVESLIAFSNRHYYDGRLLSFPSPLAMSGRADDSPGGYGICLRRVEGGAYYGDKVRVERPGVRPSTNPVEAHRVVEEVVQRFEAHPDGPPSLGVITFNSHQRSLIEELLRKELGAERVAAALEATDGLLVRSLENAQGEERDAILFSLTFSANERGDVPLSFGSLGHAGGERRLNVAITRARRQIVVFASFDPEDLHVERSAHQGLRDLRAYLEQARDGGAPRALPASHSAVDLHRNEIAERLREAGLAVSVGVGHSSFEIDLVLAAPGAGQPGQAGKPDRPRVAVLLDGPGWDGRRSTTDRDLLPVDVLGNMGWERIERVWTPEWVADPDAVVARLVEAAGGPFPLQEPSAQTPEASETPEGAPTPEGAVAAAPLGPAGYRQWRPQRELPTEILDRAANNDEGARALVVEVARSICDVESPIARHRLIMKVCGAFGLPRPNAAQEARVRGLLGDSFAYIDEYDFVWRSRDAMQVAAPYRLKALDHVGSIAEIHPRELVALMADVRATSPEWSSPDELYQRALRRLSTRRWKWRLSTRGILPALEAALKEAERQDAGGRI</sequence>
<proteinExistence type="predicted"/>
<feature type="compositionally biased region" description="Low complexity" evidence="5">
    <location>
        <begin position="557"/>
        <end position="568"/>
    </location>
</feature>
<dbReference type="PANTHER" id="PTHR43788">
    <property type="entry name" value="DNA2/NAM7 HELICASE FAMILY MEMBER"/>
    <property type="match status" value="1"/>
</dbReference>